<evidence type="ECO:0000313" key="2">
    <source>
        <dbReference type="Proteomes" id="UP001281410"/>
    </source>
</evidence>
<keyword evidence="2" id="KW-1185">Reference proteome</keyword>
<dbReference type="PANTHER" id="PTHR46890:SF48">
    <property type="entry name" value="RNA-DIRECTED DNA POLYMERASE"/>
    <property type="match status" value="1"/>
</dbReference>
<protein>
    <recommendedName>
        <fullName evidence="3">Reverse transcriptase</fullName>
    </recommendedName>
</protein>
<dbReference type="AlphaFoldDB" id="A0AAE0ADA4"/>
<dbReference type="EMBL" id="JANJYJ010000005">
    <property type="protein sequence ID" value="KAK3211197.1"/>
    <property type="molecule type" value="Genomic_DNA"/>
</dbReference>
<accession>A0AAE0ADA4</accession>
<name>A0AAE0ADA4_9ROSI</name>
<evidence type="ECO:0000313" key="1">
    <source>
        <dbReference type="EMBL" id="KAK3211197.1"/>
    </source>
</evidence>
<dbReference type="Proteomes" id="UP001281410">
    <property type="component" value="Unassembled WGS sequence"/>
</dbReference>
<dbReference type="PANTHER" id="PTHR46890">
    <property type="entry name" value="NON-LTR RETROLELEMENT REVERSE TRANSCRIPTASE-LIKE PROTEIN-RELATED"/>
    <property type="match status" value="1"/>
</dbReference>
<organism evidence="1 2">
    <name type="scientific">Dipteronia sinensis</name>
    <dbReference type="NCBI Taxonomy" id="43782"/>
    <lineage>
        <taxon>Eukaryota</taxon>
        <taxon>Viridiplantae</taxon>
        <taxon>Streptophyta</taxon>
        <taxon>Embryophyta</taxon>
        <taxon>Tracheophyta</taxon>
        <taxon>Spermatophyta</taxon>
        <taxon>Magnoliopsida</taxon>
        <taxon>eudicotyledons</taxon>
        <taxon>Gunneridae</taxon>
        <taxon>Pentapetalae</taxon>
        <taxon>rosids</taxon>
        <taxon>malvids</taxon>
        <taxon>Sapindales</taxon>
        <taxon>Sapindaceae</taxon>
        <taxon>Hippocastanoideae</taxon>
        <taxon>Acereae</taxon>
        <taxon>Dipteronia</taxon>
    </lineage>
</organism>
<comment type="caution">
    <text evidence="1">The sequence shown here is derived from an EMBL/GenBank/DDBJ whole genome shotgun (WGS) entry which is preliminary data.</text>
</comment>
<sequence length="213" mass="24849">MVIREIERKLDSLLEEEEVYWRQWSRVQWLKEGSRNTKFFHWKASTRRAQNVFKGLYDERGVWCEGRKGLEEVISGYFNKLFKADEVSFSDVATLIDCLQPLLSQRSSDFLYAPFTVEEVRKAVFDMAPTKASGPDGLPALFYQKFWDTFGLSATEVCLRCLNYGDSLKRVNNTLICFIPKKETADRMTVFRSISLCNVLYKAVAKHWLTCYD</sequence>
<proteinExistence type="predicted"/>
<evidence type="ECO:0008006" key="3">
    <source>
        <dbReference type="Google" id="ProtNLM"/>
    </source>
</evidence>
<gene>
    <name evidence="1" type="ORF">Dsin_015903</name>
</gene>
<reference evidence="1" key="1">
    <citation type="journal article" date="2023" name="Plant J.">
        <title>Genome sequences and population genomics provide insights into the demographic history, inbreeding, and mutation load of two 'living fossil' tree species of Dipteronia.</title>
        <authorList>
            <person name="Feng Y."/>
            <person name="Comes H.P."/>
            <person name="Chen J."/>
            <person name="Zhu S."/>
            <person name="Lu R."/>
            <person name="Zhang X."/>
            <person name="Li P."/>
            <person name="Qiu J."/>
            <person name="Olsen K.M."/>
            <person name="Qiu Y."/>
        </authorList>
    </citation>
    <scope>NUCLEOTIDE SEQUENCE</scope>
    <source>
        <strain evidence="1">NBL</strain>
    </source>
</reference>
<dbReference type="InterPro" id="IPR052343">
    <property type="entry name" value="Retrotransposon-Effector_Assoc"/>
</dbReference>